<dbReference type="Gene3D" id="2.60.40.150">
    <property type="entry name" value="C2 domain"/>
    <property type="match status" value="1"/>
</dbReference>
<evidence type="ECO:0000313" key="4">
    <source>
        <dbReference type="Proteomes" id="UP001634007"/>
    </source>
</evidence>
<gene>
    <name evidence="3" type="ORF">ACJRO7_032401</name>
</gene>
<feature type="domain" description="C2" evidence="2">
    <location>
        <begin position="1"/>
        <end position="113"/>
    </location>
</feature>
<dbReference type="PROSITE" id="PS50004">
    <property type="entry name" value="C2"/>
    <property type="match status" value="1"/>
</dbReference>
<evidence type="ECO:0000313" key="3">
    <source>
        <dbReference type="EMBL" id="KAL3727657.1"/>
    </source>
</evidence>
<evidence type="ECO:0000259" key="2">
    <source>
        <dbReference type="PROSITE" id="PS50004"/>
    </source>
</evidence>
<name>A0ABD3JQK9_EUCGL</name>
<feature type="compositionally biased region" description="Pro residues" evidence="1">
    <location>
        <begin position="216"/>
        <end position="242"/>
    </location>
</feature>
<dbReference type="InterPro" id="IPR000008">
    <property type="entry name" value="C2_dom"/>
</dbReference>
<dbReference type="PANTHER" id="PTHR32246:SF173">
    <property type="entry name" value="C2 DOMAIN-CONTAINING PROTEIN"/>
    <property type="match status" value="1"/>
</dbReference>
<accession>A0ABD3JQK9</accession>
<dbReference type="Pfam" id="PF00168">
    <property type="entry name" value="C2"/>
    <property type="match status" value="1"/>
</dbReference>
<proteinExistence type="predicted"/>
<feature type="region of interest" description="Disordered" evidence="1">
    <location>
        <begin position="107"/>
        <end position="138"/>
    </location>
</feature>
<dbReference type="InterPro" id="IPR044750">
    <property type="entry name" value="C2_SRC2/BAP"/>
</dbReference>
<feature type="compositionally biased region" description="Polar residues" evidence="1">
    <location>
        <begin position="117"/>
        <end position="127"/>
    </location>
</feature>
<sequence>MEYRNLDLTVISARDLKDVNLISKMDVYVVVSLEGDHRGPQKSKSPANRDGGRNPVWNFPVKLYVDEPSAQQNRLTLRFKLRCDRALGDKDVGEVVVPVKELLDSPAPAHADGKASWATSQPPTVTYQVRKPSGKPKGELHFSYKFSDKLTAADQSAAPKADVAVTAYPVKAGPSGSYGEVYPPPPAGGYPPPPPPGYAYPPPPPPQYGAYGYPPPPPAGYGYTQPPPPPAGYGYTQPPPPGYGNYPNQQAQQAPKKNKFGLGLGAGLAGGLLGGLLIGDMVSDGGGYDGGYDGGFGDMGGF</sequence>
<keyword evidence="4" id="KW-1185">Reference proteome</keyword>
<dbReference type="Proteomes" id="UP001634007">
    <property type="component" value="Unassembled WGS sequence"/>
</dbReference>
<dbReference type="EMBL" id="JBJKBG010000008">
    <property type="protein sequence ID" value="KAL3727657.1"/>
    <property type="molecule type" value="Genomic_DNA"/>
</dbReference>
<feature type="compositionally biased region" description="Low complexity" evidence="1">
    <location>
        <begin position="243"/>
        <end position="255"/>
    </location>
</feature>
<organism evidence="3 4">
    <name type="scientific">Eucalyptus globulus</name>
    <name type="common">Tasmanian blue gum</name>
    <dbReference type="NCBI Taxonomy" id="34317"/>
    <lineage>
        <taxon>Eukaryota</taxon>
        <taxon>Viridiplantae</taxon>
        <taxon>Streptophyta</taxon>
        <taxon>Embryophyta</taxon>
        <taxon>Tracheophyta</taxon>
        <taxon>Spermatophyta</taxon>
        <taxon>Magnoliopsida</taxon>
        <taxon>eudicotyledons</taxon>
        <taxon>Gunneridae</taxon>
        <taxon>Pentapetalae</taxon>
        <taxon>rosids</taxon>
        <taxon>malvids</taxon>
        <taxon>Myrtales</taxon>
        <taxon>Myrtaceae</taxon>
        <taxon>Myrtoideae</taxon>
        <taxon>Eucalypteae</taxon>
        <taxon>Eucalyptus</taxon>
    </lineage>
</organism>
<feature type="region of interest" description="Disordered" evidence="1">
    <location>
        <begin position="216"/>
        <end position="255"/>
    </location>
</feature>
<dbReference type="SUPFAM" id="SSF49562">
    <property type="entry name" value="C2 domain (Calcium/lipid-binding domain, CaLB)"/>
    <property type="match status" value="1"/>
</dbReference>
<evidence type="ECO:0000256" key="1">
    <source>
        <dbReference type="SAM" id="MobiDB-lite"/>
    </source>
</evidence>
<dbReference type="SMART" id="SM00239">
    <property type="entry name" value="C2"/>
    <property type="match status" value="1"/>
</dbReference>
<reference evidence="3 4" key="1">
    <citation type="submission" date="2024-11" db="EMBL/GenBank/DDBJ databases">
        <title>Chromosome-level genome assembly of Eucalyptus globulus Labill. provides insights into its genome evolution.</title>
        <authorList>
            <person name="Li X."/>
        </authorList>
    </citation>
    <scope>NUCLEOTIDE SEQUENCE [LARGE SCALE GENOMIC DNA]</scope>
    <source>
        <strain evidence="3">CL2024</strain>
        <tissue evidence="3">Fresh tender leaves</tissue>
    </source>
</reference>
<protein>
    <recommendedName>
        <fullName evidence="2">C2 domain-containing protein</fullName>
    </recommendedName>
</protein>
<dbReference type="AlphaFoldDB" id="A0ABD3JQK9"/>
<dbReference type="InterPro" id="IPR035892">
    <property type="entry name" value="C2_domain_sf"/>
</dbReference>
<comment type="caution">
    <text evidence="3">The sequence shown here is derived from an EMBL/GenBank/DDBJ whole genome shotgun (WGS) entry which is preliminary data.</text>
</comment>
<dbReference type="PANTHER" id="PTHR32246">
    <property type="entry name" value="INGRESSION PROTEIN FIC1"/>
    <property type="match status" value="1"/>
</dbReference>
<dbReference type="CDD" id="cd04051">
    <property type="entry name" value="C2_SRC2_like"/>
    <property type="match status" value="1"/>
</dbReference>